<dbReference type="InterPro" id="IPR003594">
    <property type="entry name" value="HATPase_dom"/>
</dbReference>
<keyword evidence="4" id="KW-1133">Transmembrane helix</keyword>
<evidence type="ECO:0000256" key="4">
    <source>
        <dbReference type="SAM" id="Phobius"/>
    </source>
</evidence>
<evidence type="ECO:0000313" key="7">
    <source>
        <dbReference type="Proteomes" id="UP000321769"/>
    </source>
</evidence>
<gene>
    <name evidence="6" type="ORF">AFL01nite_26910</name>
</gene>
<sequence length="396" mass="41777">MAGVDSRSEALSRASSRSSARRAEWGIALVGPTMRTVVLVQILLAAASGAGVADHAGAYWALTLCVVAVSLLLIVQCLVLGTVRRGAWHVPDLVLAWVAVPAMNLLLPDPFVVGTWEAWASGFAINVTALAAAWLPPVLAVGHGVALGGWYLAWTLTANTTSWETSLSNALTIPGYALVVAILVRYLRGLARDADQSREDAVAATRALELERYQLTVHDASSILRLLSDEDTPAEVLPGLRRQADREAQRLRTYLGAEPPPVDSSVPTVGAMLTAAMEGFEDLPLEPAVALGAHVELRQDVWTAVGRAVTTVLHNVRLHAQAHQVVVHADTDGTTWEVVVSDDGVGFDQASQPLGFGLDTQVGQALRDVGVAVDVRSAPGRGTSVTITGPVTEGRA</sequence>
<dbReference type="PANTHER" id="PTHR24421">
    <property type="entry name" value="NITRATE/NITRITE SENSOR PROTEIN NARX-RELATED"/>
    <property type="match status" value="1"/>
</dbReference>
<feature type="transmembrane region" description="Helical" evidence="4">
    <location>
        <begin position="25"/>
        <end position="47"/>
    </location>
</feature>
<keyword evidence="1" id="KW-0808">Transferase</keyword>
<dbReference type="SUPFAM" id="SSF55874">
    <property type="entry name" value="ATPase domain of HSP90 chaperone/DNA topoisomerase II/histidine kinase"/>
    <property type="match status" value="1"/>
</dbReference>
<keyword evidence="3" id="KW-0902">Two-component regulatory system</keyword>
<keyword evidence="7" id="KW-1185">Reference proteome</keyword>
<evidence type="ECO:0000256" key="1">
    <source>
        <dbReference type="ARBA" id="ARBA00022679"/>
    </source>
</evidence>
<name>A0A512HY58_9ACTN</name>
<feature type="transmembrane region" description="Helical" evidence="4">
    <location>
        <begin position="93"/>
        <end position="113"/>
    </location>
</feature>
<evidence type="ECO:0000256" key="2">
    <source>
        <dbReference type="ARBA" id="ARBA00022777"/>
    </source>
</evidence>
<evidence type="ECO:0000313" key="6">
    <source>
        <dbReference type="EMBL" id="GEO90364.1"/>
    </source>
</evidence>
<feature type="domain" description="Histidine kinase/HSP90-like ATPase" evidence="5">
    <location>
        <begin position="305"/>
        <end position="391"/>
    </location>
</feature>
<evidence type="ECO:0000256" key="3">
    <source>
        <dbReference type="ARBA" id="ARBA00023012"/>
    </source>
</evidence>
<dbReference type="Proteomes" id="UP000321769">
    <property type="component" value="Unassembled WGS sequence"/>
</dbReference>
<keyword evidence="4" id="KW-0472">Membrane</keyword>
<comment type="caution">
    <text evidence="6">The sequence shown here is derived from an EMBL/GenBank/DDBJ whole genome shotgun (WGS) entry which is preliminary data.</text>
</comment>
<keyword evidence="2" id="KW-0418">Kinase</keyword>
<reference evidence="6 7" key="1">
    <citation type="submission" date="2019-07" db="EMBL/GenBank/DDBJ databases">
        <title>Whole genome shotgun sequence of Aeromicrobium flavum NBRC 107625.</title>
        <authorList>
            <person name="Hosoyama A."/>
            <person name="Uohara A."/>
            <person name="Ohji S."/>
            <person name="Ichikawa N."/>
        </authorList>
    </citation>
    <scope>NUCLEOTIDE SEQUENCE [LARGE SCALE GENOMIC DNA]</scope>
    <source>
        <strain evidence="6 7">NBRC 107625</strain>
    </source>
</reference>
<feature type="transmembrane region" description="Helical" evidence="4">
    <location>
        <begin position="166"/>
        <end position="187"/>
    </location>
</feature>
<keyword evidence="4" id="KW-0812">Transmembrane</keyword>
<dbReference type="Pfam" id="PF02518">
    <property type="entry name" value="HATPase_c"/>
    <property type="match status" value="1"/>
</dbReference>
<protein>
    <recommendedName>
        <fullName evidence="5">Histidine kinase/HSP90-like ATPase domain-containing protein</fullName>
    </recommendedName>
</protein>
<organism evidence="6 7">
    <name type="scientific">Aeromicrobium flavum</name>
    <dbReference type="NCBI Taxonomy" id="416568"/>
    <lineage>
        <taxon>Bacteria</taxon>
        <taxon>Bacillati</taxon>
        <taxon>Actinomycetota</taxon>
        <taxon>Actinomycetes</taxon>
        <taxon>Propionibacteriales</taxon>
        <taxon>Nocardioidaceae</taxon>
        <taxon>Aeromicrobium</taxon>
    </lineage>
</organism>
<proteinExistence type="predicted"/>
<dbReference type="Gene3D" id="3.30.565.10">
    <property type="entry name" value="Histidine kinase-like ATPase, C-terminal domain"/>
    <property type="match status" value="1"/>
</dbReference>
<dbReference type="EMBL" id="BJZQ01000018">
    <property type="protein sequence ID" value="GEO90364.1"/>
    <property type="molecule type" value="Genomic_DNA"/>
</dbReference>
<feature type="transmembrane region" description="Helical" evidence="4">
    <location>
        <begin position="59"/>
        <end position="81"/>
    </location>
</feature>
<evidence type="ECO:0000259" key="5">
    <source>
        <dbReference type="Pfam" id="PF02518"/>
    </source>
</evidence>
<dbReference type="GO" id="GO:0000160">
    <property type="term" value="P:phosphorelay signal transduction system"/>
    <property type="evidence" value="ECO:0007669"/>
    <property type="project" value="UniProtKB-KW"/>
</dbReference>
<feature type="transmembrane region" description="Helical" evidence="4">
    <location>
        <begin position="133"/>
        <end position="154"/>
    </location>
</feature>
<dbReference type="AlphaFoldDB" id="A0A512HY58"/>
<dbReference type="InterPro" id="IPR050482">
    <property type="entry name" value="Sensor_HK_TwoCompSys"/>
</dbReference>
<dbReference type="InterPro" id="IPR036890">
    <property type="entry name" value="HATPase_C_sf"/>
</dbReference>
<accession>A0A512HY58</accession>
<dbReference type="GO" id="GO:0016301">
    <property type="term" value="F:kinase activity"/>
    <property type="evidence" value="ECO:0007669"/>
    <property type="project" value="UniProtKB-KW"/>
</dbReference>